<keyword evidence="3" id="KW-1185">Reference proteome</keyword>
<dbReference type="AlphaFoldDB" id="B7K6Y8"/>
<protein>
    <submittedName>
        <fullName evidence="2">Excinuclease ABC C subunit domain protein</fullName>
    </submittedName>
</protein>
<dbReference type="InterPro" id="IPR000305">
    <property type="entry name" value="GIY-YIG_endonuc"/>
</dbReference>
<dbReference type="SMART" id="SM00465">
    <property type="entry name" value="GIYc"/>
    <property type="match status" value="1"/>
</dbReference>
<sequence length="527" mass="60716">MQVDDYILKLPYVDLKKKQLLPEYSGIYYVVDEAGLVWYIGQAKKINERWAGKSHHRLHQLEAQKKKQFRIYYESIAIGCLDEVEKQRIQQYNPHLNGSKVKRKKVHPTETLLRETLVALSDFAFILGIEPPRQNDPLYVQKCIDFRQDWRIRKKVLSLNVIHIGINQAAMGEVVEDWEHKKAFLGNSFKTRKSYANKWESSSDLSFDLAGQRLVVNGYAIEVCNVNKEVTELIKSYHLQTLAGIQLKTLNQESLEILKKKCCQSQGTLYIPEKFSGGIVELNHQSLQRIRQYETDPIKLVFNEPINEKGGKFLLKQIAEEYQTGKRGIGSRSNKIDISSLLTARGIDKTRYINLSYSSTPQRGRLYIYVKCFAGDLREPLGKQRINLGTDQGSQNNSLPISNLIRGSKGIKAQSLNSYNLSYNNIYMRATVDREAWLLFETYLSDFAKIELSQDDGYIEKVYISGKKYIVPAKLSLTIDNHRSITIPFGPKDEMNYEKVIQVIRERLQNSGLPNLKISFTRETIKK</sequence>
<evidence type="ECO:0000313" key="2">
    <source>
        <dbReference type="EMBL" id="ACK72687.1"/>
    </source>
</evidence>
<reference evidence="3" key="1">
    <citation type="journal article" date="2011" name="MBio">
        <title>Novel metabolic attributes of the genus Cyanothece, comprising a group of unicellular nitrogen-fixing Cyanobacteria.</title>
        <authorList>
            <person name="Bandyopadhyay A."/>
            <person name="Elvitigala T."/>
            <person name="Welsh E."/>
            <person name="Stockel J."/>
            <person name="Liberton M."/>
            <person name="Min H."/>
            <person name="Sherman L.A."/>
            <person name="Pakrasi H.B."/>
        </authorList>
    </citation>
    <scope>NUCLEOTIDE SEQUENCE [LARGE SCALE GENOMIC DNA]</scope>
    <source>
        <strain evidence="3">PCC 7424</strain>
    </source>
</reference>
<dbReference type="Gene3D" id="3.40.1440.10">
    <property type="entry name" value="GIY-YIG endonuclease"/>
    <property type="match status" value="1"/>
</dbReference>
<dbReference type="PROSITE" id="PS50164">
    <property type="entry name" value="GIY_YIG"/>
    <property type="match status" value="1"/>
</dbReference>
<accession>B7K6Y8</accession>
<proteinExistence type="predicted"/>
<dbReference type="eggNOG" id="COG0322">
    <property type="taxonomic scope" value="Bacteria"/>
</dbReference>
<gene>
    <name evidence="2" type="ordered locus">PCC7424_4320</name>
</gene>
<organism evidence="2 3">
    <name type="scientific">Gloeothece citriformis (strain PCC 7424)</name>
    <name type="common">Cyanothece sp. (strain PCC 7424)</name>
    <dbReference type="NCBI Taxonomy" id="65393"/>
    <lineage>
        <taxon>Bacteria</taxon>
        <taxon>Bacillati</taxon>
        <taxon>Cyanobacteriota</taxon>
        <taxon>Cyanophyceae</taxon>
        <taxon>Oscillatoriophycideae</taxon>
        <taxon>Chroococcales</taxon>
        <taxon>Aphanothecaceae</taxon>
        <taxon>Gloeothece</taxon>
        <taxon>Gloeothece citriformis</taxon>
    </lineage>
</organism>
<dbReference type="OrthoDB" id="468458at2"/>
<dbReference type="CDD" id="cd00719">
    <property type="entry name" value="GIY-YIG_SF"/>
    <property type="match status" value="1"/>
</dbReference>
<dbReference type="EMBL" id="CP001291">
    <property type="protein sequence ID" value="ACK72687.1"/>
    <property type="molecule type" value="Genomic_DNA"/>
</dbReference>
<dbReference type="Proteomes" id="UP000002384">
    <property type="component" value="Chromosome"/>
</dbReference>
<feature type="domain" description="GIY-YIG" evidence="1">
    <location>
        <begin position="23"/>
        <end position="98"/>
    </location>
</feature>
<evidence type="ECO:0000259" key="1">
    <source>
        <dbReference type="PROSITE" id="PS50164"/>
    </source>
</evidence>
<dbReference type="HOGENOM" id="CLU_516505_0_0_3"/>
<evidence type="ECO:0000313" key="3">
    <source>
        <dbReference type="Proteomes" id="UP000002384"/>
    </source>
</evidence>
<dbReference type="STRING" id="65393.PCC7424_4320"/>
<dbReference type="InterPro" id="IPR035901">
    <property type="entry name" value="GIY-YIG_endonuc_sf"/>
</dbReference>
<name>B7K6Y8_GLOC7</name>
<dbReference type="RefSeq" id="WP_015956272.1">
    <property type="nucleotide sequence ID" value="NC_011729.1"/>
</dbReference>
<dbReference type="KEGG" id="cyc:PCC7424_4320"/>